<comment type="similarity">
    <text evidence="3 9">Belongs to the CobD/CbiB family.</text>
</comment>
<evidence type="ECO:0000256" key="2">
    <source>
        <dbReference type="ARBA" id="ARBA00004953"/>
    </source>
</evidence>
<evidence type="ECO:0000256" key="9">
    <source>
        <dbReference type="HAMAP-Rule" id="MF_00024"/>
    </source>
</evidence>
<keyword evidence="7 9" id="KW-1133">Transmembrane helix</keyword>
<evidence type="ECO:0000256" key="6">
    <source>
        <dbReference type="ARBA" id="ARBA00022692"/>
    </source>
</evidence>
<proteinExistence type="inferred from homology"/>
<dbReference type="GO" id="GO:0015420">
    <property type="term" value="F:ABC-type vitamin B12 transporter activity"/>
    <property type="evidence" value="ECO:0007669"/>
    <property type="project" value="UniProtKB-UniRule"/>
</dbReference>
<dbReference type="PANTHER" id="PTHR34308:SF1">
    <property type="entry name" value="COBALAMIN BIOSYNTHESIS PROTEIN CBIB"/>
    <property type="match status" value="1"/>
</dbReference>
<feature type="transmembrane region" description="Helical" evidence="9">
    <location>
        <begin position="302"/>
        <end position="319"/>
    </location>
</feature>
<dbReference type="GO" id="GO:0005886">
    <property type="term" value="C:plasma membrane"/>
    <property type="evidence" value="ECO:0007669"/>
    <property type="project" value="UniProtKB-SubCell"/>
</dbReference>
<dbReference type="InterPro" id="IPR004485">
    <property type="entry name" value="Cobalamin_biosynth_CobD/CbiB"/>
</dbReference>
<feature type="transmembrane region" description="Helical" evidence="9">
    <location>
        <begin position="55"/>
        <end position="79"/>
    </location>
</feature>
<evidence type="ECO:0000256" key="1">
    <source>
        <dbReference type="ARBA" id="ARBA00004651"/>
    </source>
</evidence>
<evidence type="ECO:0000256" key="3">
    <source>
        <dbReference type="ARBA" id="ARBA00006263"/>
    </source>
</evidence>
<keyword evidence="4 9" id="KW-1003">Cell membrane</keyword>
<dbReference type="PANTHER" id="PTHR34308">
    <property type="entry name" value="COBALAMIN BIOSYNTHESIS PROTEIN CBIB"/>
    <property type="match status" value="1"/>
</dbReference>
<reference evidence="10 11" key="1">
    <citation type="submission" date="2018-04" db="EMBL/GenBank/DDBJ databases">
        <title>Genomic Encyclopedia of Archaeal and Bacterial Type Strains, Phase II (KMG-II): from individual species to whole genera.</title>
        <authorList>
            <person name="Goeker M."/>
        </authorList>
    </citation>
    <scope>NUCLEOTIDE SEQUENCE [LARGE SCALE GENOMIC DNA]</scope>
    <source>
        <strain evidence="10 11">DSM 45787</strain>
    </source>
</reference>
<keyword evidence="8 9" id="KW-0472">Membrane</keyword>
<dbReference type="GO" id="GO:0048472">
    <property type="term" value="F:threonine-phosphate decarboxylase activity"/>
    <property type="evidence" value="ECO:0007669"/>
    <property type="project" value="InterPro"/>
</dbReference>
<dbReference type="GO" id="GO:0009236">
    <property type="term" value="P:cobalamin biosynthetic process"/>
    <property type="evidence" value="ECO:0007669"/>
    <property type="project" value="UniProtKB-UniRule"/>
</dbReference>
<dbReference type="Pfam" id="PF03186">
    <property type="entry name" value="CobD_Cbib"/>
    <property type="match status" value="1"/>
</dbReference>
<protein>
    <recommendedName>
        <fullName evidence="9">Cobalamin biosynthesis protein CobD</fullName>
    </recommendedName>
</protein>
<evidence type="ECO:0000256" key="4">
    <source>
        <dbReference type="ARBA" id="ARBA00022475"/>
    </source>
</evidence>
<organism evidence="10 11">
    <name type="scientific">Melghirimyces profundicolus</name>
    <dbReference type="NCBI Taxonomy" id="1242148"/>
    <lineage>
        <taxon>Bacteria</taxon>
        <taxon>Bacillati</taxon>
        <taxon>Bacillota</taxon>
        <taxon>Bacilli</taxon>
        <taxon>Bacillales</taxon>
        <taxon>Thermoactinomycetaceae</taxon>
        <taxon>Melghirimyces</taxon>
    </lineage>
</organism>
<keyword evidence="11" id="KW-1185">Reference proteome</keyword>
<dbReference type="EMBL" id="QBKR01000003">
    <property type="protein sequence ID" value="PTX64309.1"/>
    <property type="molecule type" value="Genomic_DNA"/>
</dbReference>
<comment type="subcellular location">
    <subcellularLocation>
        <location evidence="1 9">Cell membrane</location>
        <topology evidence="1 9">Multi-pass membrane protein</topology>
    </subcellularLocation>
</comment>
<evidence type="ECO:0000313" key="11">
    <source>
        <dbReference type="Proteomes" id="UP000244240"/>
    </source>
</evidence>
<evidence type="ECO:0000313" key="10">
    <source>
        <dbReference type="EMBL" id="PTX64309.1"/>
    </source>
</evidence>
<keyword evidence="5 9" id="KW-0169">Cobalamin biosynthesis</keyword>
<dbReference type="AlphaFoldDB" id="A0A2T6C7K7"/>
<evidence type="ECO:0000256" key="5">
    <source>
        <dbReference type="ARBA" id="ARBA00022573"/>
    </source>
</evidence>
<dbReference type="HAMAP" id="MF_00024">
    <property type="entry name" value="CobD_CbiB"/>
    <property type="match status" value="1"/>
</dbReference>
<comment type="pathway">
    <text evidence="2 9">Cofactor biosynthesis; adenosylcobalamin biosynthesis.</text>
</comment>
<name>A0A2T6C7K7_9BACL</name>
<dbReference type="RefSeq" id="WP_108021875.1">
    <property type="nucleotide sequence ID" value="NZ_QBKR01000003.1"/>
</dbReference>
<comment type="caution">
    <text evidence="10">The sequence shown here is derived from an EMBL/GenBank/DDBJ whole genome shotgun (WGS) entry which is preliminary data.</text>
</comment>
<keyword evidence="6 9" id="KW-0812">Transmembrane</keyword>
<dbReference type="NCBIfam" id="TIGR00380">
    <property type="entry name" value="cobal_cbiB"/>
    <property type="match status" value="1"/>
</dbReference>
<dbReference type="OrthoDB" id="9811967at2"/>
<comment type="caution">
    <text evidence="9">Lacks conserved residue(s) required for the propagation of feature annotation.</text>
</comment>
<comment type="function">
    <text evidence="9">Converts cobyric acid to cobinamide by the addition of aminopropanol on the F carboxylic group.</text>
</comment>
<sequence length="320" mass="34887">MIPWALLLAHLIDRIVGDPRRLPHPVVGMGWLITRVEKLLHPLTERKPGRGVERLIGCLLPLTVVGSVWLLSFLLLSGVGALSRWAAFVLEVWLIATTLATRGLADAALSIYRALAAGNLAQARKALSMVVGRDTEELDEPEVVRGAVETTAENLVDAVTAPLFFAAVGGAPLALAYRAVNTLDSMVGYKDERYLHLGWASARLDDLANWLPARLTVLPLLTALWWTGHSPRRAWRILRRDAGKHPSPNSGITESLMAGGLGIQLGGTNRYRGTLSHRAFLGDPSRPKEPEDIRESVRILKAAGWVYVLLLALICYTVSG</sequence>
<accession>A0A2T6C7K7</accession>
<evidence type="ECO:0000256" key="8">
    <source>
        <dbReference type="ARBA" id="ARBA00023136"/>
    </source>
</evidence>
<dbReference type="Proteomes" id="UP000244240">
    <property type="component" value="Unassembled WGS sequence"/>
</dbReference>
<gene>
    <name evidence="9" type="primary">cobD</name>
    <name evidence="10" type="ORF">C8P63_10393</name>
</gene>
<dbReference type="UniPathway" id="UPA00148"/>
<evidence type="ECO:0000256" key="7">
    <source>
        <dbReference type="ARBA" id="ARBA00022989"/>
    </source>
</evidence>